<accession>A0A0E3M7I1</accession>
<gene>
    <name evidence="2" type="ORF">CSCA_3628</name>
</gene>
<dbReference type="KEGG" id="csq:CSCA_3628"/>
<dbReference type="EMBL" id="CP009933">
    <property type="protein sequence ID" value="AKA70753.1"/>
    <property type="molecule type" value="Genomic_DNA"/>
</dbReference>
<feature type="domain" description="Carrier" evidence="1">
    <location>
        <begin position="1"/>
        <end position="77"/>
    </location>
</feature>
<dbReference type="SUPFAM" id="SSF47336">
    <property type="entry name" value="ACP-like"/>
    <property type="match status" value="1"/>
</dbReference>
<dbReference type="InterPro" id="IPR036736">
    <property type="entry name" value="ACP-like_sf"/>
</dbReference>
<protein>
    <submittedName>
        <fullName evidence="2">Acp2</fullName>
    </submittedName>
</protein>
<name>A0A0E3M7I1_CLOSL</name>
<keyword evidence="3" id="KW-1185">Reference proteome</keyword>
<evidence type="ECO:0000259" key="1">
    <source>
        <dbReference type="PROSITE" id="PS50075"/>
    </source>
</evidence>
<dbReference type="AlphaFoldDB" id="A0A0E3M7I1"/>
<proteinExistence type="predicted"/>
<dbReference type="Proteomes" id="UP000033115">
    <property type="component" value="Chromosome"/>
</dbReference>
<evidence type="ECO:0000313" key="2">
    <source>
        <dbReference type="EMBL" id="AKA70753.1"/>
    </source>
</evidence>
<organism evidence="2 3">
    <name type="scientific">Clostridium scatologenes</name>
    <dbReference type="NCBI Taxonomy" id="1548"/>
    <lineage>
        <taxon>Bacteria</taxon>
        <taxon>Bacillati</taxon>
        <taxon>Bacillota</taxon>
        <taxon>Clostridia</taxon>
        <taxon>Eubacteriales</taxon>
        <taxon>Clostridiaceae</taxon>
        <taxon>Clostridium</taxon>
    </lineage>
</organism>
<reference evidence="2 3" key="1">
    <citation type="journal article" date="2015" name="J. Biotechnol.">
        <title>Complete genome sequence of a malodorant-producing acetogen, Clostridium scatologenes ATCC 25775(T).</title>
        <authorList>
            <person name="Zhu Z."/>
            <person name="Guo T."/>
            <person name="Zheng H."/>
            <person name="Song T."/>
            <person name="Ouyang P."/>
            <person name="Xie J."/>
        </authorList>
    </citation>
    <scope>NUCLEOTIDE SEQUENCE [LARGE SCALE GENOMIC DNA]</scope>
    <source>
        <strain evidence="2 3">ATCC 25775</strain>
    </source>
</reference>
<dbReference type="HOGENOM" id="CLU_108696_20_2_9"/>
<evidence type="ECO:0000313" key="3">
    <source>
        <dbReference type="Proteomes" id="UP000033115"/>
    </source>
</evidence>
<dbReference type="RefSeq" id="WP_029162048.1">
    <property type="nucleotide sequence ID" value="NZ_CP009933.1"/>
</dbReference>
<dbReference type="Gene3D" id="1.10.1200.10">
    <property type="entry name" value="ACP-like"/>
    <property type="match status" value="1"/>
</dbReference>
<sequence length="80" mass="9013">MSNLEKFNKIISDALNIKNIEKVTDEMGPDEIEDWDSLAHVELVNGIEEGFGISLEVVDISKMYTIGDVKKILKKYGVEI</sequence>
<dbReference type="STRING" id="1548.CSCA_3628"/>
<dbReference type="InterPro" id="IPR009081">
    <property type="entry name" value="PP-bd_ACP"/>
</dbReference>
<dbReference type="PROSITE" id="PS50075">
    <property type="entry name" value="CARRIER"/>
    <property type="match status" value="1"/>
</dbReference>